<gene>
    <name evidence="1" type="ORF">N479_23580</name>
</gene>
<dbReference type="AlphaFoldDB" id="A0A0F6A4Q2"/>
<dbReference type="EMBL" id="AUXW01000195">
    <property type="protein sequence ID" value="KKE81152.1"/>
    <property type="molecule type" value="Genomic_DNA"/>
</dbReference>
<proteinExistence type="predicted"/>
<evidence type="ECO:0000313" key="2">
    <source>
        <dbReference type="Proteomes" id="UP000033434"/>
    </source>
</evidence>
<dbReference type="PANTHER" id="PTHR30087:SF1">
    <property type="entry name" value="HYPOTHETICAL CYTOSOLIC PROTEIN"/>
    <property type="match status" value="1"/>
</dbReference>
<dbReference type="RefSeq" id="WP_046358322.1">
    <property type="nucleotide sequence ID" value="NZ_AUXW01000195.1"/>
</dbReference>
<organism evidence="1 2">
    <name type="scientific">Pseudoalteromonas luteoviolacea S4054</name>
    <dbReference type="NCBI Taxonomy" id="1129367"/>
    <lineage>
        <taxon>Bacteria</taxon>
        <taxon>Pseudomonadati</taxon>
        <taxon>Pseudomonadota</taxon>
        <taxon>Gammaproteobacteria</taxon>
        <taxon>Alteromonadales</taxon>
        <taxon>Pseudoalteromonadaceae</taxon>
        <taxon>Pseudoalteromonas</taxon>
    </lineage>
</organism>
<name>A0A0F6A4Q2_9GAMM</name>
<dbReference type="PANTHER" id="PTHR30087">
    <property type="entry name" value="INNER MEMBRANE PROTEIN"/>
    <property type="match status" value="1"/>
</dbReference>
<dbReference type="Proteomes" id="UP000033434">
    <property type="component" value="Unassembled WGS sequence"/>
</dbReference>
<dbReference type="PATRIC" id="fig|1129367.4.peg.5028"/>
<sequence>MQKVFVSACLMGNKVRYNGGSLSLDKSDKRWLDLNVKLVGFCPEVSAGLPIPRAPAEIIGGEGRDVINQQARVIGDDGVDVTDAFLDGAHQALKICLQQQIKFAVLAEGSPSCGSEKIYDGTFSGNKVNGAGVTAQLLRSKGIKVYSQHSVMQLIEQLERISETDKPKTIS</sequence>
<comment type="caution">
    <text evidence="1">The sequence shown here is derived from an EMBL/GenBank/DDBJ whole genome shotgun (WGS) entry which is preliminary data.</text>
</comment>
<dbReference type="Pfam" id="PF04463">
    <property type="entry name" value="2-thiour_desulf"/>
    <property type="match status" value="1"/>
</dbReference>
<accession>A0A0F6A4Q2</accession>
<reference evidence="1 2" key="1">
    <citation type="journal article" date="2015" name="BMC Genomics">
        <title>Genome mining reveals unlocked bioactive potential of marine Gram-negative bacteria.</title>
        <authorList>
            <person name="Machado H."/>
            <person name="Sonnenschein E.C."/>
            <person name="Melchiorsen J."/>
            <person name="Gram L."/>
        </authorList>
    </citation>
    <scope>NUCLEOTIDE SEQUENCE [LARGE SCALE GENOMIC DNA]</scope>
    <source>
        <strain evidence="1 2">S4054</strain>
    </source>
</reference>
<dbReference type="InterPro" id="IPR007553">
    <property type="entry name" value="2-thiour_desulf"/>
</dbReference>
<protein>
    <submittedName>
        <fullName evidence="1">Uncharacterized protein</fullName>
    </submittedName>
</protein>
<evidence type="ECO:0000313" key="1">
    <source>
        <dbReference type="EMBL" id="KKE81152.1"/>
    </source>
</evidence>